<evidence type="ECO:0000256" key="3">
    <source>
        <dbReference type="ARBA" id="ARBA00023002"/>
    </source>
</evidence>
<keyword evidence="5" id="KW-1185">Reference proteome</keyword>
<protein>
    <recommendedName>
        <fullName evidence="6">Short-chain dehydrogenase</fullName>
    </recommendedName>
</protein>
<evidence type="ECO:0008006" key="6">
    <source>
        <dbReference type="Google" id="ProtNLM"/>
    </source>
</evidence>
<dbReference type="InterPro" id="IPR002347">
    <property type="entry name" value="SDR_fam"/>
</dbReference>
<dbReference type="GO" id="GO:0016491">
    <property type="term" value="F:oxidoreductase activity"/>
    <property type="evidence" value="ECO:0007669"/>
    <property type="project" value="UniProtKB-KW"/>
</dbReference>
<dbReference type="OrthoDB" id="37659at2759"/>
<sequence>MTTLKIEESDIPQLDGKTAVITGGSSGIGLATAKIMASKGAQVIILDICQPQEALPTGIRYQECDISSWGKLSDVFSSTGPVHIAVANAGQSEDGSYLEDSYDEQGNLLEPTYNLIDTNFRGALNFIKLALHNMKKNSIEGSIVITSSATAYSAEQSLPVYSGTKAALINYMRAMRSVLRGSGITINAVAPAATITGLLPAELAAPIMAAGLPVSTAHFVGLAVAYSAVATEPDKVEAYGKDTEEWKQASGRWNGRSILTLGQRYMELEGPLSDCRATWFGEDNLRETRLQQAATDFRGLS</sequence>
<dbReference type="PANTHER" id="PTHR43180">
    <property type="entry name" value="3-OXOACYL-(ACYL-CARRIER-PROTEIN) REDUCTASE (AFU_ORTHOLOGUE AFUA_6G11210)"/>
    <property type="match status" value="1"/>
</dbReference>
<organism evidence="4 5">
    <name type="scientific">Diaporthe helianthi</name>
    <dbReference type="NCBI Taxonomy" id="158607"/>
    <lineage>
        <taxon>Eukaryota</taxon>
        <taxon>Fungi</taxon>
        <taxon>Dikarya</taxon>
        <taxon>Ascomycota</taxon>
        <taxon>Pezizomycotina</taxon>
        <taxon>Sordariomycetes</taxon>
        <taxon>Sordariomycetidae</taxon>
        <taxon>Diaporthales</taxon>
        <taxon>Diaporthaceae</taxon>
        <taxon>Diaporthe</taxon>
    </lineage>
</organism>
<dbReference type="Pfam" id="PF00106">
    <property type="entry name" value="adh_short"/>
    <property type="match status" value="1"/>
</dbReference>
<dbReference type="SUPFAM" id="SSF51735">
    <property type="entry name" value="NAD(P)-binding Rossmann-fold domains"/>
    <property type="match status" value="1"/>
</dbReference>
<dbReference type="InterPro" id="IPR020904">
    <property type="entry name" value="Sc_DH/Rdtase_CS"/>
</dbReference>
<keyword evidence="3" id="KW-0560">Oxidoreductase</keyword>
<dbReference type="PROSITE" id="PS00061">
    <property type="entry name" value="ADH_SHORT"/>
    <property type="match status" value="1"/>
</dbReference>
<gene>
    <name evidence="4" type="ORF">DHEL01_v203008</name>
</gene>
<keyword evidence="2" id="KW-0521">NADP</keyword>
<dbReference type="PANTHER" id="PTHR43180:SF80">
    <property type="entry name" value="NAD(P)-BINDING PROTEIN"/>
    <property type="match status" value="1"/>
</dbReference>
<name>A0A2P5I7W5_DIAHE</name>
<reference evidence="4" key="1">
    <citation type="submission" date="2017-09" db="EMBL/GenBank/DDBJ databases">
        <title>Polyketide synthases of a Diaporthe helianthi virulent isolate.</title>
        <authorList>
            <person name="Baroncelli R."/>
        </authorList>
    </citation>
    <scope>NUCLEOTIDE SEQUENCE [LARGE SCALE GENOMIC DNA]</scope>
    <source>
        <strain evidence="4">7/96</strain>
    </source>
</reference>
<dbReference type="AlphaFoldDB" id="A0A2P5I7W5"/>
<accession>A0A2P5I7W5</accession>
<proteinExistence type="inferred from homology"/>
<dbReference type="InParanoid" id="A0A2P5I7W5"/>
<evidence type="ECO:0000313" key="5">
    <source>
        <dbReference type="Proteomes" id="UP000094444"/>
    </source>
</evidence>
<evidence type="ECO:0000256" key="2">
    <source>
        <dbReference type="ARBA" id="ARBA00022857"/>
    </source>
</evidence>
<dbReference type="STRING" id="158607.A0A2P5I7W5"/>
<evidence type="ECO:0000313" key="4">
    <source>
        <dbReference type="EMBL" id="POS78600.1"/>
    </source>
</evidence>
<dbReference type="EMBL" id="MAVT02000174">
    <property type="protein sequence ID" value="POS78600.1"/>
    <property type="molecule type" value="Genomic_DNA"/>
</dbReference>
<evidence type="ECO:0000256" key="1">
    <source>
        <dbReference type="ARBA" id="ARBA00006484"/>
    </source>
</evidence>
<dbReference type="Gene3D" id="3.40.50.720">
    <property type="entry name" value="NAD(P)-binding Rossmann-like Domain"/>
    <property type="match status" value="1"/>
</dbReference>
<comment type="caution">
    <text evidence="4">The sequence shown here is derived from an EMBL/GenBank/DDBJ whole genome shotgun (WGS) entry which is preliminary data.</text>
</comment>
<comment type="similarity">
    <text evidence="1">Belongs to the short-chain dehydrogenases/reductases (SDR) family.</text>
</comment>
<dbReference type="InterPro" id="IPR036291">
    <property type="entry name" value="NAD(P)-bd_dom_sf"/>
</dbReference>
<dbReference type="Proteomes" id="UP000094444">
    <property type="component" value="Unassembled WGS sequence"/>
</dbReference>
<dbReference type="PRINTS" id="PR00081">
    <property type="entry name" value="GDHRDH"/>
</dbReference>